<accession>A0ABT3CQD5</accession>
<evidence type="ECO:0000259" key="2">
    <source>
        <dbReference type="Pfam" id="PF14848"/>
    </source>
</evidence>
<dbReference type="CDD" id="cd12843">
    <property type="entry name" value="Bvu_2165_C_like"/>
    <property type="match status" value="1"/>
</dbReference>
<dbReference type="Pfam" id="PF14734">
    <property type="entry name" value="DUF4469"/>
    <property type="match status" value="1"/>
</dbReference>
<dbReference type="Gene3D" id="2.70.50.70">
    <property type="match status" value="1"/>
</dbReference>
<name>A0ABT3CQD5_9BACT</name>
<feature type="domain" description="DUF4469" evidence="1">
    <location>
        <begin position="134"/>
        <end position="219"/>
    </location>
</feature>
<dbReference type="Proteomes" id="UP001300692">
    <property type="component" value="Unassembled WGS sequence"/>
</dbReference>
<keyword evidence="4" id="KW-1185">Reference proteome</keyword>
<evidence type="ECO:0000313" key="4">
    <source>
        <dbReference type="Proteomes" id="UP001300692"/>
    </source>
</evidence>
<dbReference type="RefSeq" id="WP_264136712.1">
    <property type="nucleotide sequence ID" value="NZ_JAOYOD010000001.1"/>
</dbReference>
<feature type="domain" description="Bvu-2165-like IHF-HU-like DNA-binding" evidence="2">
    <location>
        <begin position="3"/>
        <end position="121"/>
    </location>
</feature>
<evidence type="ECO:0000313" key="3">
    <source>
        <dbReference type="EMBL" id="MCV9385930.1"/>
    </source>
</evidence>
<sequence length="231" mass="26666">MPIKYFLLPNYLNKDNSYHAKVKDQRTKNIEDLIDEMIESGSTVTKAEALAVLEEYHSAIERSILSGDSVSTPLFHIKSSITGRFDSETDAFDASRHQIRLNVQATKPFHELTKRIKTQKTTHEAPAPTPMDFKDMESMVVNQILTAGGVAQIKGNRLKIDPDDKEEGVFLMDEKKNTIRVEQYIRIKPKELIFMIPERLKGKKYTIEVRHYPRRSKKLRRGKLEQTLHLT</sequence>
<gene>
    <name evidence="3" type="ORF">N7U62_04610</name>
</gene>
<dbReference type="EMBL" id="JAOYOD010000001">
    <property type="protein sequence ID" value="MCV9385930.1"/>
    <property type="molecule type" value="Genomic_DNA"/>
</dbReference>
<evidence type="ECO:0000259" key="1">
    <source>
        <dbReference type="Pfam" id="PF14734"/>
    </source>
</evidence>
<comment type="caution">
    <text evidence="3">The sequence shown here is derived from an EMBL/GenBank/DDBJ whole genome shotgun (WGS) entry which is preliminary data.</text>
</comment>
<dbReference type="InterPro" id="IPR049893">
    <property type="entry name" value="Bvu_2165-like_IHF-HU-DNA_bdg"/>
</dbReference>
<protein>
    <submittedName>
        <fullName evidence="3">DUF4469 domain-containing protein</fullName>
    </submittedName>
</protein>
<organism evidence="3 4">
    <name type="scientific">Reichenbachiella ulvae</name>
    <dbReference type="NCBI Taxonomy" id="2980104"/>
    <lineage>
        <taxon>Bacteria</taxon>
        <taxon>Pseudomonadati</taxon>
        <taxon>Bacteroidota</taxon>
        <taxon>Cytophagia</taxon>
        <taxon>Cytophagales</taxon>
        <taxon>Reichenbachiellaceae</taxon>
        <taxon>Reichenbachiella</taxon>
    </lineage>
</organism>
<proteinExistence type="predicted"/>
<dbReference type="Pfam" id="PF14848">
    <property type="entry name" value="HU-DNA_bdg"/>
    <property type="match status" value="1"/>
</dbReference>
<reference evidence="3 4" key="1">
    <citation type="submission" date="2022-10" db="EMBL/GenBank/DDBJ databases">
        <title>Comparative genomics and taxonomic characterization of three novel marine species of genus Reichenbachiella exhibiting antioxidant and polysaccharide degradation activities.</title>
        <authorList>
            <person name="Muhammad N."/>
            <person name="Lee Y.-J."/>
            <person name="Ko J."/>
            <person name="Kim S.-G."/>
        </authorList>
    </citation>
    <scope>NUCLEOTIDE SEQUENCE [LARGE SCALE GENOMIC DNA]</scope>
    <source>
        <strain evidence="3 4">ABR2-5</strain>
    </source>
</reference>
<dbReference type="InterPro" id="IPR027824">
    <property type="entry name" value="DUF4469"/>
</dbReference>